<accession>A0A9D2ISI8</accession>
<dbReference type="InterPro" id="IPR041682">
    <property type="entry name" value="AAA_14"/>
</dbReference>
<reference evidence="2" key="1">
    <citation type="journal article" date="2021" name="PeerJ">
        <title>Extensive microbial diversity within the chicken gut microbiome revealed by metagenomics and culture.</title>
        <authorList>
            <person name="Gilroy R."/>
            <person name="Ravi A."/>
            <person name="Getino M."/>
            <person name="Pursley I."/>
            <person name="Horton D.L."/>
            <person name="Alikhan N.F."/>
            <person name="Baker D."/>
            <person name="Gharbi K."/>
            <person name="Hall N."/>
            <person name="Watson M."/>
            <person name="Adriaenssens E.M."/>
            <person name="Foster-Nyarko E."/>
            <person name="Jarju S."/>
            <person name="Secka A."/>
            <person name="Antonio M."/>
            <person name="Oren A."/>
            <person name="Chaudhuri R.R."/>
            <person name="La Ragione R."/>
            <person name="Hildebrand F."/>
            <person name="Pallen M.J."/>
        </authorList>
    </citation>
    <scope>NUCLEOTIDE SEQUENCE</scope>
    <source>
        <strain evidence="2">14324</strain>
    </source>
</reference>
<dbReference type="SUPFAM" id="SSF52540">
    <property type="entry name" value="P-loop containing nucleoside triphosphate hydrolases"/>
    <property type="match status" value="1"/>
</dbReference>
<reference evidence="2" key="2">
    <citation type="submission" date="2021-04" db="EMBL/GenBank/DDBJ databases">
        <authorList>
            <person name="Gilroy R."/>
        </authorList>
    </citation>
    <scope>NUCLEOTIDE SEQUENCE</scope>
    <source>
        <strain evidence="2">14324</strain>
    </source>
</reference>
<dbReference type="PANTHER" id="PTHR33295:SF7">
    <property type="entry name" value="ATPASE"/>
    <property type="match status" value="1"/>
</dbReference>
<gene>
    <name evidence="2" type="ORF">IAA21_02295</name>
</gene>
<dbReference type="InterPro" id="IPR027417">
    <property type="entry name" value="P-loop_NTPase"/>
</dbReference>
<dbReference type="Proteomes" id="UP000824041">
    <property type="component" value="Unassembled WGS sequence"/>
</dbReference>
<proteinExistence type="predicted"/>
<organism evidence="2 3">
    <name type="scientific">Candidatus Blautia faecigallinarum</name>
    <dbReference type="NCBI Taxonomy" id="2838488"/>
    <lineage>
        <taxon>Bacteria</taxon>
        <taxon>Bacillati</taxon>
        <taxon>Bacillota</taxon>
        <taxon>Clostridia</taxon>
        <taxon>Lachnospirales</taxon>
        <taxon>Lachnospiraceae</taxon>
        <taxon>Blautia</taxon>
    </lineage>
</organism>
<dbReference type="EMBL" id="DXBU01000027">
    <property type="protein sequence ID" value="HIZ21616.1"/>
    <property type="molecule type" value="Genomic_DNA"/>
</dbReference>
<dbReference type="Pfam" id="PF13173">
    <property type="entry name" value="AAA_14"/>
    <property type="match status" value="1"/>
</dbReference>
<evidence type="ECO:0000313" key="3">
    <source>
        <dbReference type="Proteomes" id="UP000824041"/>
    </source>
</evidence>
<dbReference type="CDD" id="cd00009">
    <property type="entry name" value="AAA"/>
    <property type="match status" value="1"/>
</dbReference>
<sequence length="421" mass="47546">MRRKCTEKLLQWKKNPKRKPLVLTGGRQTGKTWLLQEFGEKNYENVIYINLETERPAADFLNSHSDAEEILLFLESYGSKPLHQDKTLLILDNFHHIPDGPAILAAIGLDFPGCHAAAIERGGLASASRHDTGDTEILELFPMDFEEFLWANKEYSLAKEIQKHFQEKSPMGKSLHQRAESQFRLFCCIGGMPAAVCEYRKDKKLLMVPDVQAKILSLMEADIISRAPEGMGYHTRSCFRSAPAQLCKENGKFQYKQVVKGGTAKVYQGPLQWLARYGLLFPSPRKEPGMDIGPGITGKYYFPDTGLAACRLGIPPFLILSGEMYPQARGLREMFLAQCFIQNGYHLSYWTSGNQASVPFLLEKDGEQAAVDFRLSPGEKARNLARYKECGGSGRMYLISTEDFHQKELYDVIPFYAAFCI</sequence>
<comment type="caution">
    <text evidence="2">The sequence shown here is derived from an EMBL/GenBank/DDBJ whole genome shotgun (WGS) entry which is preliminary data.</text>
</comment>
<feature type="domain" description="AAA" evidence="1">
    <location>
        <begin position="18"/>
        <end position="149"/>
    </location>
</feature>
<dbReference type="PANTHER" id="PTHR33295">
    <property type="entry name" value="ATPASE"/>
    <property type="match status" value="1"/>
</dbReference>
<name>A0A9D2ISI8_9FIRM</name>
<dbReference type="AlphaFoldDB" id="A0A9D2ISI8"/>
<evidence type="ECO:0000259" key="1">
    <source>
        <dbReference type="Pfam" id="PF13173"/>
    </source>
</evidence>
<evidence type="ECO:0000313" key="2">
    <source>
        <dbReference type="EMBL" id="HIZ21616.1"/>
    </source>
</evidence>
<protein>
    <submittedName>
        <fullName evidence="2">AAA family ATPase</fullName>
    </submittedName>
</protein>
<dbReference type="Gene3D" id="3.40.50.300">
    <property type="entry name" value="P-loop containing nucleotide triphosphate hydrolases"/>
    <property type="match status" value="1"/>
</dbReference>